<dbReference type="Proteomes" id="UP000054783">
    <property type="component" value="Unassembled WGS sequence"/>
</dbReference>
<protein>
    <submittedName>
        <fullName evidence="1">Uncharacterized protein</fullName>
    </submittedName>
</protein>
<dbReference type="AlphaFoldDB" id="A0A0V0ZVD2"/>
<accession>A0A0V0ZVD2</accession>
<dbReference type="EMBL" id="JYDQ01000083">
    <property type="protein sequence ID" value="KRY16126.1"/>
    <property type="molecule type" value="Genomic_DNA"/>
</dbReference>
<organism evidence="1 2">
    <name type="scientific">Trichinella patagoniensis</name>
    <dbReference type="NCBI Taxonomy" id="990121"/>
    <lineage>
        <taxon>Eukaryota</taxon>
        <taxon>Metazoa</taxon>
        <taxon>Ecdysozoa</taxon>
        <taxon>Nematoda</taxon>
        <taxon>Enoplea</taxon>
        <taxon>Dorylaimia</taxon>
        <taxon>Trichinellida</taxon>
        <taxon>Trichinellidae</taxon>
        <taxon>Trichinella</taxon>
    </lineage>
</organism>
<keyword evidence="2" id="KW-1185">Reference proteome</keyword>
<evidence type="ECO:0000313" key="2">
    <source>
        <dbReference type="Proteomes" id="UP000054783"/>
    </source>
</evidence>
<proteinExistence type="predicted"/>
<name>A0A0V0ZVD2_9BILA</name>
<evidence type="ECO:0000313" key="1">
    <source>
        <dbReference type="EMBL" id="KRY16126.1"/>
    </source>
</evidence>
<comment type="caution">
    <text evidence="1">The sequence shown here is derived from an EMBL/GenBank/DDBJ whole genome shotgun (WGS) entry which is preliminary data.</text>
</comment>
<gene>
    <name evidence="1" type="ORF">T12_1961</name>
</gene>
<reference evidence="1 2" key="1">
    <citation type="submission" date="2015-01" db="EMBL/GenBank/DDBJ databases">
        <title>Evolution of Trichinella species and genotypes.</title>
        <authorList>
            <person name="Korhonen P.K."/>
            <person name="Edoardo P."/>
            <person name="Giuseppe L.R."/>
            <person name="Gasser R.B."/>
        </authorList>
    </citation>
    <scope>NUCLEOTIDE SEQUENCE [LARGE SCALE GENOMIC DNA]</scope>
    <source>
        <strain evidence="1">ISS2496</strain>
    </source>
</reference>
<sequence length="151" mass="16939">MVSGKIELKLAKKIWVVAFETRKLLNTLDGWLCKRQSSELGGKCVRVRTAHVGGYAVGNEDKWYRSPSLHENDRSESAFRVLLDYSIAVQNALRKMPQATESMLDQHETPCDRPRNLSPSAAQLTSQISMILLHQANEKSTKCEIATSGYC</sequence>